<sequence length="108" mass="12261">MNQKRQCLIKYTRTLPEMSKAVSEIVLFPYTVARTTENFTCLGKDEEKNQLHKIRKAREKVKANILELYTQMKKKEEEFAKVNNAPSKTAAAAAAIVVALTDTTNVEK</sequence>
<evidence type="ECO:0000313" key="3">
    <source>
        <dbReference type="Proteomes" id="UP001168821"/>
    </source>
</evidence>
<feature type="coiled-coil region" evidence="1">
    <location>
        <begin position="44"/>
        <end position="78"/>
    </location>
</feature>
<accession>A0AA38LZ65</accession>
<organism evidence="2 3">
    <name type="scientific">Zophobas morio</name>
    <dbReference type="NCBI Taxonomy" id="2755281"/>
    <lineage>
        <taxon>Eukaryota</taxon>
        <taxon>Metazoa</taxon>
        <taxon>Ecdysozoa</taxon>
        <taxon>Arthropoda</taxon>
        <taxon>Hexapoda</taxon>
        <taxon>Insecta</taxon>
        <taxon>Pterygota</taxon>
        <taxon>Neoptera</taxon>
        <taxon>Endopterygota</taxon>
        <taxon>Coleoptera</taxon>
        <taxon>Polyphaga</taxon>
        <taxon>Cucujiformia</taxon>
        <taxon>Tenebrionidae</taxon>
        <taxon>Zophobas</taxon>
    </lineage>
</organism>
<proteinExistence type="predicted"/>
<comment type="caution">
    <text evidence="2">The sequence shown here is derived from an EMBL/GenBank/DDBJ whole genome shotgun (WGS) entry which is preliminary data.</text>
</comment>
<evidence type="ECO:0000313" key="2">
    <source>
        <dbReference type="EMBL" id="KAJ3617935.1"/>
    </source>
</evidence>
<dbReference type="EMBL" id="JALNTZ010002415">
    <property type="protein sequence ID" value="KAJ3617935.1"/>
    <property type="molecule type" value="Genomic_DNA"/>
</dbReference>
<evidence type="ECO:0000256" key="1">
    <source>
        <dbReference type="SAM" id="Coils"/>
    </source>
</evidence>
<reference evidence="2" key="1">
    <citation type="journal article" date="2023" name="G3 (Bethesda)">
        <title>Whole genome assemblies of Zophobas morio and Tenebrio molitor.</title>
        <authorList>
            <person name="Kaur S."/>
            <person name="Stinson S.A."/>
            <person name="diCenzo G.C."/>
        </authorList>
    </citation>
    <scope>NUCLEOTIDE SEQUENCE</scope>
    <source>
        <strain evidence="2">QUZm001</strain>
    </source>
</reference>
<dbReference type="AlphaFoldDB" id="A0AA38LZ65"/>
<dbReference type="Proteomes" id="UP001168821">
    <property type="component" value="Unassembled WGS sequence"/>
</dbReference>
<protein>
    <submittedName>
        <fullName evidence="2">Uncharacterized protein</fullName>
    </submittedName>
</protein>
<keyword evidence="3" id="KW-1185">Reference proteome</keyword>
<name>A0AA38LZ65_9CUCU</name>
<gene>
    <name evidence="2" type="ORF">Zmor_008795</name>
</gene>
<keyword evidence="1" id="KW-0175">Coiled coil</keyword>